<proteinExistence type="predicted"/>
<dbReference type="EMBL" id="LR862140">
    <property type="protein sequence ID" value="CAD1820475.1"/>
    <property type="molecule type" value="Genomic_DNA"/>
</dbReference>
<dbReference type="PANTHER" id="PTHR45642:SF95">
    <property type="entry name" value="GDSL-LIKE LIPASE_ACYLHYDROLASE FAMILY PROTEIN, EXPRESSED"/>
    <property type="match status" value="1"/>
</dbReference>
<evidence type="ECO:0000313" key="1">
    <source>
        <dbReference type="EMBL" id="CAD1820475.1"/>
    </source>
</evidence>
<dbReference type="PANTHER" id="PTHR45642">
    <property type="entry name" value="GDSL ESTERASE/LIPASE EXL3"/>
    <property type="match status" value="1"/>
</dbReference>
<reference evidence="1" key="1">
    <citation type="submission" date="2020-07" db="EMBL/GenBank/DDBJ databases">
        <authorList>
            <person name="Lin J."/>
        </authorList>
    </citation>
    <scope>NUCLEOTIDE SEQUENCE</scope>
</reference>
<dbReference type="Gene3D" id="3.40.50.1110">
    <property type="entry name" value="SGNH hydrolase"/>
    <property type="match status" value="1"/>
</dbReference>
<gene>
    <name evidence="1" type="ORF">CB5_LOCUS3686</name>
</gene>
<sequence>MMVQSWSRQWNDLLDIRRSSHTCSFHFHTLTPTSHRSRSGRANPRGRPVVPAVIILGDSIMDPGNNNQIPTTVRSNFPPYGVDFPTHKATGRFSNGKIASDFIASELG</sequence>
<dbReference type="AlphaFoldDB" id="A0A6V7NPI7"/>
<protein>
    <recommendedName>
        <fullName evidence="2">GDSL esterase/lipase</fullName>
    </recommendedName>
</protein>
<accession>A0A6V7NPI7</accession>
<name>A0A6V7NPI7_ANACO</name>
<evidence type="ECO:0008006" key="2">
    <source>
        <dbReference type="Google" id="ProtNLM"/>
    </source>
</evidence>
<dbReference type="InterPro" id="IPR050592">
    <property type="entry name" value="GDSL_lipolytic_enzyme"/>
</dbReference>
<dbReference type="InterPro" id="IPR036514">
    <property type="entry name" value="SGNH_hydro_sf"/>
</dbReference>
<organism evidence="1">
    <name type="scientific">Ananas comosus var. bracteatus</name>
    <name type="common">red pineapple</name>
    <dbReference type="NCBI Taxonomy" id="296719"/>
    <lineage>
        <taxon>Eukaryota</taxon>
        <taxon>Viridiplantae</taxon>
        <taxon>Streptophyta</taxon>
        <taxon>Embryophyta</taxon>
        <taxon>Tracheophyta</taxon>
        <taxon>Spermatophyta</taxon>
        <taxon>Magnoliopsida</taxon>
        <taxon>Liliopsida</taxon>
        <taxon>Poales</taxon>
        <taxon>Bromeliaceae</taxon>
        <taxon>Bromelioideae</taxon>
        <taxon>Ananas</taxon>
    </lineage>
</organism>